<dbReference type="EMBL" id="PYZI01000009">
    <property type="protein sequence ID" value="PTF13593.1"/>
    <property type="molecule type" value="Genomic_DNA"/>
</dbReference>
<dbReference type="Proteomes" id="UP000242547">
    <property type="component" value="Unassembled WGS sequence"/>
</dbReference>
<accession>A0A2K4DUI5</accession>
<dbReference type="Proteomes" id="UP000242088">
    <property type="component" value="Unassembled WGS sequence"/>
</dbReference>
<reference evidence="8" key="3">
    <citation type="submission" date="2018-03" db="EMBL/GenBank/DDBJ databases">
        <authorList>
            <person name="Naushad S."/>
        </authorList>
    </citation>
    <scope>NUCLEOTIDE SEQUENCE</scope>
    <source>
        <strain evidence="8">SNUC 1409</strain>
    </source>
</reference>
<comment type="caution">
    <text evidence="9">The sequence shown here is derived from an EMBL/GenBank/DDBJ whole genome shotgun (WGS) entry which is preliminary data.</text>
</comment>
<comment type="subcellular location">
    <subcellularLocation>
        <location evidence="1">Secreted</location>
    </subcellularLocation>
</comment>
<evidence type="ECO:0000313" key="10">
    <source>
        <dbReference type="Proteomes" id="UP000242088"/>
    </source>
</evidence>
<reference evidence="10 11" key="1">
    <citation type="journal article" date="2016" name="Front. Microbiol.">
        <title>Comprehensive Phylogenetic Analysis of Bovine Non-aureus Staphylococci Species Based on Whole-Genome Sequencing.</title>
        <authorList>
            <person name="Naushad S."/>
            <person name="Barkema H.W."/>
            <person name="Luby C."/>
            <person name="Condas L.A."/>
            <person name="Nobrega D.B."/>
            <person name="Carson D.A."/>
            <person name="De Buck J."/>
        </authorList>
    </citation>
    <scope>NUCLEOTIDE SEQUENCE [LARGE SCALE GENOMIC DNA]</scope>
    <source>
        <strain evidence="8 10">SNUC 1409</strain>
        <strain evidence="9 12">SNUC 4143</strain>
        <strain evidence="7 11">SNUC 761</strain>
    </source>
</reference>
<sequence>MNKVVKTIASTTLAFGTLLGASTAVLPLQDTANAATQTKGYYYSYNGYVDKDAKFLTDKNFIKAVKHDNVTFSGVKLAPTKSEKVKEKHNQKFTGLTKDGKKAHKVQFIVKGDLTYNQLKKAYGKDLKKVKGSHDVKGSGIYVYKPVKDGLATSFVMNDNHVVEVDISYEGFTTSK</sequence>
<evidence type="ECO:0000256" key="2">
    <source>
        <dbReference type="ARBA" id="ARBA00022525"/>
    </source>
</evidence>
<keyword evidence="10" id="KW-1185">Reference proteome</keyword>
<feature type="signal peptide" evidence="6">
    <location>
        <begin position="1"/>
        <end position="24"/>
    </location>
</feature>
<dbReference type="GeneID" id="48886941"/>
<keyword evidence="3 6" id="KW-0732">Signal</keyword>
<keyword evidence="2" id="KW-0964">Secreted</keyword>
<dbReference type="EMBL" id="PYZL01000046">
    <property type="protein sequence ID" value="PTE72934.1"/>
    <property type="molecule type" value="Genomic_DNA"/>
</dbReference>
<evidence type="ECO:0000256" key="5">
    <source>
        <dbReference type="ARBA" id="ARBA00093792"/>
    </source>
</evidence>
<dbReference type="Proteomes" id="UP000243350">
    <property type="component" value="Unassembled WGS sequence"/>
</dbReference>
<dbReference type="OrthoDB" id="2400330at2"/>
<dbReference type="EMBL" id="PYZH01000021">
    <property type="protein sequence ID" value="PTF15900.1"/>
    <property type="molecule type" value="Genomic_DNA"/>
</dbReference>
<dbReference type="AlphaFoldDB" id="A0A2K4DUI5"/>
<protein>
    <recommendedName>
        <fullName evidence="5">Immunodominant staphylococcal antigen B</fullName>
    </recommendedName>
</protein>
<evidence type="ECO:0000256" key="6">
    <source>
        <dbReference type="SAM" id="SignalP"/>
    </source>
</evidence>
<comment type="similarity">
    <text evidence="4">Belongs to the IsaB family.</text>
</comment>
<organism evidence="9 12">
    <name type="scientific">Staphylococcus devriesei</name>
    <dbReference type="NCBI Taxonomy" id="586733"/>
    <lineage>
        <taxon>Bacteria</taxon>
        <taxon>Bacillati</taxon>
        <taxon>Bacillota</taxon>
        <taxon>Bacilli</taxon>
        <taxon>Bacillales</taxon>
        <taxon>Staphylococcaceae</taxon>
        <taxon>Staphylococcus</taxon>
    </lineage>
</organism>
<dbReference type="NCBIfam" id="NF047686">
    <property type="entry name" value="IsaB_fam"/>
    <property type="match status" value="1"/>
</dbReference>
<name>A0A2K4DUI5_9STAP</name>
<evidence type="ECO:0000256" key="4">
    <source>
        <dbReference type="ARBA" id="ARBA00093777"/>
    </source>
</evidence>
<evidence type="ECO:0000313" key="8">
    <source>
        <dbReference type="EMBL" id="PTF13593.1"/>
    </source>
</evidence>
<dbReference type="RefSeq" id="WP_103165516.1">
    <property type="nucleotide sequence ID" value="NZ_CP130489.1"/>
</dbReference>
<feature type="chain" id="PRO_5044576750" description="Immunodominant staphylococcal antigen B" evidence="6">
    <location>
        <begin position="25"/>
        <end position="176"/>
    </location>
</feature>
<reference evidence="9" key="2">
    <citation type="submission" date="2018-03" db="EMBL/GenBank/DDBJ databases">
        <authorList>
            <person name="Keele B.F."/>
        </authorList>
    </citation>
    <scope>NUCLEOTIDE SEQUENCE</scope>
    <source>
        <strain evidence="9">SNUC 4143</strain>
        <strain evidence="7">SNUC 761</strain>
    </source>
</reference>
<evidence type="ECO:0000313" key="7">
    <source>
        <dbReference type="EMBL" id="PTE72934.1"/>
    </source>
</evidence>
<evidence type="ECO:0000256" key="3">
    <source>
        <dbReference type="ARBA" id="ARBA00022729"/>
    </source>
</evidence>
<evidence type="ECO:0000256" key="1">
    <source>
        <dbReference type="ARBA" id="ARBA00004613"/>
    </source>
</evidence>
<dbReference type="InterPro" id="IPR058086">
    <property type="entry name" value="IsaB"/>
</dbReference>
<evidence type="ECO:0000313" key="11">
    <source>
        <dbReference type="Proteomes" id="UP000242547"/>
    </source>
</evidence>
<gene>
    <name evidence="7" type="ORF">BUY44_07450</name>
    <name evidence="8" type="ORF">BUY47_08090</name>
    <name evidence="9" type="ORF">BUY48_04870</name>
</gene>
<evidence type="ECO:0000313" key="9">
    <source>
        <dbReference type="EMBL" id="PTF15900.1"/>
    </source>
</evidence>
<evidence type="ECO:0000313" key="12">
    <source>
        <dbReference type="Proteomes" id="UP000243350"/>
    </source>
</evidence>
<proteinExistence type="inferred from homology"/>